<dbReference type="CDD" id="cd00093">
    <property type="entry name" value="HTH_XRE"/>
    <property type="match status" value="1"/>
</dbReference>
<comment type="caution">
    <text evidence="2">The sequence shown here is derived from an EMBL/GenBank/DDBJ whole genome shotgun (WGS) entry which is preliminary data.</text>
</comment>
<dbReference type="InterPro" id="IPR010982">
    <property type="entry name" value="Lambda_DNA-bd_dom_sf"/>
</dbReference>
<sequence>MKHRKEPPGDKNIIGTKVVAIRKEKGVKQKEFLAKLQTFGLDISPTSLSRLEGQYRLVQDYEVVAIAKALDISVGELLGETECGNEKERR</sequence>
<evidence type="ECO:0000313" key="3">
    <source>
        <dbReference type="Proteomes" id="UP000547209"/>
    </source>
</evidence>
<dbReference type="Gene3D" id="1.10.260.40">
    <property type="entry name" value="lambda repressor-like DNA-binding domains"/>
    <property type="match status" value="1"/>
</dbReference>
<dbReference type="EMBL" id="JACJVP010000041">
    <property type="protein sequence ID" value="MBB6673776.1"/>
    <property type="molecule type" value="Genomic_DNA"/>
</dbReference>
<evidence type="ECO:0000313" key="2">
    <source>
        <dbReference type="EMBL" id="MBB6673776.1"/>
    </source>
</evidence>
<dbReference type="SUPFAM" id="SSF47413">
    <property type="entry name" value="lambda repressor-like DNA-binding domains"/>
    <property type="match status" value="1"/>
</dbReference>
<proteinExistence type="predicted"/>
<dbReference type="RefSeq" id="WP_185671627.1">
    <property type="nucleotide sequence ID" value="NZ_JACJVP010000041.1"/>
</dbReference>
<dbReference type="GO" id="GO:0003677">
    <property type="term" value="F:DNA binding"/>
    <property type="evidence" value="ECO:0007669"/>
    <property type="project" value="InterPro"/>
</dbReference>
<organism evidence="2 3">
    <name type="scientific">Cohnella nanjingensis</name>
    <dbReference type="NCBI Taxonomy" id="1387779"/>
    <lineage>
        <taxon>Bacteria</taxon>
        <taxon>Bacillati</taxon>
        <taxon>Bacillota</taxon>
        <taxon>Bacilli</taxon>
        <taxon>Bacillales</taxon>
        <taxon>Paenibacillaceae</taxon>
        <taxon>Cohnella</taxon>
    </lineage>
</organism>
<reference evidence="2 3" key="1">
    <citation type="submission" date="2020-08" db="EMBL/GenBank/DDBJ databases">
        <title>Cohnella phylogeny.</title>
        <authorList>
            <person name="Dunlap C."/>
        </authorList>
    </citation>
    <scope>NUCLEOTIDE SEQUENCE [LARGE SCALE GENOMIC DNA]</scope>
    <source>
        <strain evidence="2 3">DSM 28246</strain>
    </source>
</reference>
<dbReference type="Proteomes" id="UP000547209">
    <property type="component" value="Unassembled WGS sequence"/>
</dbReference>
<name>A0A7X0RUI4_9BACL</name>
<dbReference type="InterPro" id="IPR001387">
    <property type="entry name" value="Cro/C1-type_HTH"/>
</dbReference>
<keyword evidence="3" id="KW-1185">Reference proteome</keyword>
<dbReference type="PROSITE" id="PS50943">
    <property type="entry name" value="HTH_CROC1"/>
    <property type="match status" value="1"/>
</dbReference>
<feature type="domain" description="HTH cro/C1-type" evidence="1">
    <location>
        <begin position="41"/>
        <end position="77"/>
    </location>
</feature>
<dbReference type="AlphaFoldDB" id="A0A7X0RUI4"/>
<protein>
    <submittedName>
        <fullName evidence="2">Helix-turn-helix transcriptional regulator</fullName>
    </submittedName>
</protein>
<accession>A0A7X0RUI4</accession>
<evidence type="ECO:0000259" key="1">
    <source>
        <dbReference type="PROSITE" id="PS50943"/>
    </source>
</evidence>
<gene>
    <name evidence="2" type="ORF">H7C19_24140</name>
</gene>